<dbReference type="InterPro" id="IPR024385">
    <property type="entry name" value="DUF3854"/>
</dbReference>
<keyword evidence="4" id="KW-1185">Reference proteome</keyword>
<accession>A0A3R8JVT8</accession>
<dbReference type="RefSeq" id="WP_125125846.1">
    <property type="nucleotide sequence ID" value="NZ_RHJS01000001.1"/>
</dbReference>
<evidence type="ECO:0000313" key="3">
    <source>
        <dbReference type="EMBL" id="RRK36903.1"/>
    </source>
</evidence>
<dbReference type="EMBL" id="RHJS01000001">
    <property type="protein sequence ID" value="RRK36903.1"/>
    <property type="molecule type" value="Genomic_DNA"/>
</dbReference>
<proteinExistence type="predicted"/>
<dbReference type="Pfam" id="PF12965">
    <property type="entry name" value="DUF3854"/>
    <property type="match status" value="1"/>
</dbReference>
<sequence>MGTFRNVSKTNPCPICGKPDWCSILVPDQAAYPGQELCVCRRIQLPEVQSPSNGKTYYFIKELPDGSSFYTDIKKEDQYGSNPGYSYHPVQKQPKETNDQGLPPKSNAELDLIYRDFLTMLPLIGTHYRKMTDDGWPHTLITESMIRSLALEKHYDNKLGYYSDHSERYHICSRLLEKHSTLEGVPGFYQDASGQWTFVGKPGMLIPLYDIDGNLYRLRLRLDRPETDEHGKERNKYKNFSSYKESRDVNGVLSNAYRNGCRAKSHIGIYFHPGLDDPTVCYITEGEKKAIIANFFLKHVVISLPGITSYSKLIEKDSSQKCVLDFLTDIGCRSAVVAYDADKYTNENVLRCEKKLAKLLTEASFHTYIANWNPGFGKGLDDMLVLGVRPILTEFNVCRDTHGKIH</sequence>
<comment type="caution">
    <text evidence="3">The sequence shown here is derived from an EMBL/GenBank/DDBJ whole genome shotgun (WGS) entry which is preliminary data.</text>
</comment>
<evidence type="ECO:0000259" key="2">
    <source>
        <dbReference type="Pfam" id="PF12965"/>
    </source>
</evidence>
<gene>
    <name evidence="3" type="ORF">EBB54_00095</name>
</gene>
<name>A0A3R8JVT8_9FIRM</name>
<evidence type="ECO:0000256" key="1">
    <source>
        <dbReference type="SAM" id="MobiDB-lite"/>
    </source>
</evidence>
<organism evidence="3 4">
    <name type="scientific">Schaedlerella arabinosiphila</name>
    <dbReference type="NCBI Taxonomy" id="2044587"/>
    <lineage>
        <taxon>Bacteria</taxon>
        <taxon>Bacillati</taxon>
        <taxon>Bacillota</taxon>
        <taxon>Clostridia</taxon>
        <taxon>Lachnospirales</taxon>
        <taxon>Lachnospiraceae</taxon>
        <taxon>Schaedlerella</taxon>
    </lineage>
</organism>
<dbReference type="AlphaFoldDB" id="A0A3R8JVT8"/>
<dbReference type="Proteomes" id="UP000274920">
    <property type="component" value="Unassembled WGS sequence"/>
</dbReference>
<reference evidence="3" key="1">
    <citation type="submission" date="2018-10" db="EMBL/GenBank/DDBJ databases">
        <title>Schaedlerella arabinophila gen. nov. sp. nov., isolated from the mouse intestinal tract and comparative analysis with the genome of the closely related altered Schaedler flora strain ASF502.</title>
        <authorList>
            <person name="Miyake S."/>
            <person name="Soh M."/>
            <person name="Seedorf H."/>
        </authorList>
    </citation>
    <scope>NUCLEOTIDE SEQUENCE [LARGE SCALE GENOMIC DNA]</scope>
    <source>
        <strain evidence="3">DSM 106076</strain>
    </source>
</reference>
<feature type="region of interest" description="Disordered" evidence="1">
    <location>
        <begin position="81"/>
        <end position="104"/>
    </location>
</feature>
<protein>
    <submittedName>
        <fullName evidence="3">DUF3854 domain-containing protein</fullName>
    </submittedName>
</protein>
<evidence type="ECO:0000313" key="4">
    <source>
        <dbReference type="Proteomes" id="UP000274920"/>
    </source>
</evidence>
<feature type="domain" description="DUF3854" evidence="2">
    <location>
        <begin position="281"/>
        <end position="385"/>
    </location>
</feature>